<dbReference type="EMBL" id="LAZR01055548">
    <property type="protein sequence ID" value="KKK76119.1"/>
    <property type="molecule type" value="Genomic_DNA"/>
</dbReference>
<reference evidence="1" key="1">
    <citation type="journal article" date="2015" name="Nature">
        <title>Complex archaea that bridge the gap between prokaryotes and eukaryotes.</title>
        <authorList>
            <person name="Spang A."/>
            <person name="Saw J.H."/>
            <person name="Jorgensen S.L."/>
            <person name="Zaremba-Niedzwiedzka K."/>
            <person name="Martijn J."/>
            <person name="Lind A.E."/>
            <person name="van Eijk R."/>
            <person name="Schleper C."/>
            <person name="Guy L."/>
            <person name="Ettema T.J."/>
        </authorList>
    </citation>
    <scope>NUCLEOTIDE SEQUENCE</scope>
</reference>
<name>A0A0F9AC97_9ZZZZ</name>
<accession>A0A0F9AC97</accession>
<protein>
    <submittedName>
        <fullName evidence="1">Uncharacterized protein</fullName>
    </submittedName>
</protein>
<gene>
    <name evidence="1" type="ORF">LCGC14_2866890</name>
</gene>
<proteinExistence type="predicted"/>
<comment type="caution">
    <text evidence="1">The sequence shown here is derived from an EMBL/GenBank/DDBJ whole genome shotgun (WGS) entry which is preliminary data.</text>
</comment>
<evidence type="ECO:0000313" key="1">
    <source>
        <dbReference type="EMBL" id="KKK76119.1"/>
    </source>
</evidence>
<organism evidence="1">
    <name type="scientific">marine sediment metagenome</name>
    <dbReference type="NCBI Taxonomy" id="412755"/>
    <lineage>
        <taxon>unclassified sequences</taxon>
        <taxon>metagenomes</taxon>
        <taxon>ecological metagenomes</taxon>
    </lineage>
</organism>
<dbReference type="Pfam" id="PF11985">
    <property type="entry name" value="Phage_Mu_Gp27"/>
    <property type="match status" value="1"/>
</dbReference>
<dbReference type="InterPro" id="IPR021874">
    <property type="entry name" value="Phage_Mu_Gp27"/>
</dbReference>
<sequence>MTNRRTHSVIDRLPEDVRDVLMRMAVDNVWPHDWAGETDGKPTYDDMVLYCSTQGCVVSRSAIGRWAKRMQVYERMKTAGAIARDVMKGLSDENATQTQKAAAEIITAQIIEIASSEDMTAKDILVQEFGKTTRRPPYTEEIREYNQEGNIEPGEQITITTELDPMTMLEYAAFDTEAGPALLVKHKGEFDMPWHVQADSGVSMKAFMKALPEMTTEALTTMKNEVEQIIFSPVSSPHDRARSKRMGAKFTSRASMQKEGRIMHIFPAALDADKRTLADILTHETG</sequence>
<feature type="non-terminal residue" evidence="1">
    <location>
        <position position="286"/>
    </location>
</feature>
<dbReference type="AlphaFoldDB" id="A0A0F9AC97"/>